<keyword evidence="6 7" id="KW-0472">Membrane</keyword>
<evidence type="ECO:0000256" key="7">
    <source>
        <dbReference type="RuleBase" id="RU363032"/>
    </source>
</evidence>
<evidence type="ECO:0000256" key="5">
    <source>
        <dbReference type="ARBA" id="ARBA00022989"/>
    </source>
</evidence>
<sequence length="194" mass="21655">MTRWILGRMGRALLTLLLLISFTFFALKISADPALQILGPDAGPDAISAFREKWGLNAPLWQQFLIYLGNVLQFDLGLSYRTNEPALDLVLSRVPATLALMIPTTLLALALGVPLGIWAAYTRGTIWDRGITLLSIIGFAIPNFLIGVLLIYLFRSSWAGCRRRALSTGAPISCRCSQWRLPRPRFFRALPVRR</sequence>
<dbReference type="InterPro" id="IPR045621">
    <property type="entry name" value="BPD_transp_1_N"/>
</dbReference>
<dbReference type="PROSITE" id="PS50928">
    <property type="entry name" value="ABC_TM1"/>
    <property type="match status" value="1"/>
</dbReference>
<dbReference type="SUPFAM" id="SSF161098">
    <property type="entry name" value="MetI-like"/>
    <property type="match status" value="1"/>
</dbReference>
<reference evidence="10" key="1">
    <citation type="journal article" date="2019" name="Int. J. Syst. Evol. Microbiol.">
        <title>The Global Catalogue of Microorganisms (GCM) 10K type strain sequencing project: providing services to taxonomists for standard genome sequencing and annotation.</title>
        <authorList>
            <consortium name="The Broad Institute Genomics Platform"/>
            <consortium name="The Broad Institute Genome Sequencing Center for Infectious Disease"/>
            <person name="Wu L."/>
            <person name="Ma J."/>
        </authorList>
    </citation>
    <scope>NUCLEOTIDE SEQUENCE [LARGE SCALE GENOMIC DNA]</scope>
    <source>
        <strain evidence="10">CECT 8482</strain>
    </source>
</reference>
<feature type="transmembrane region" description="Helical" evidence="7">
    <location>
        <begin position="133"/>
        <end position="154"/>
    </location>
</feature>
<dbReference type="InterPro" id="IPR000515">
    <property type="entry name" value="MetI-like"/>
</dbReference>
<dbReference type="PANTHER" id="PTHR43163">
    <property type="entry name" value="DIPEPTIDE TRANSPORT SYSTEM PERMEASE PROTEIN DPPB-RELATED"/>
    <property type="match status" value="1"/>
</dbReference>
<feature type="domain" description="ABC transmembrane type-1" evidence="8">
    <location>
        <begin position="94"/>
        <end position="194"/>
    </location>
</feature>
<keyword evidence="4 7" id="KW-0812">Transmembrane</keyword>
<dbReference type="Pfam" id="PF00528">
    <property type="entry name" value="BPD_transp_1"/>
    <property type="match status" value="1"/>
</dbReference>
<keyword evidence="3" id="KW-1003">Cell membrane</keyword>
<evidence type="ECO:0000313" key="9">
    <source>
        <dbReference type="EMBL" id="MDN3711426.1"/>
    </source>
</evidence>
<dbReference type="CDD" id="cd06261">
    <property type="entry name" value="TM_PBP2"/>
    <property type="match status" value="1"/>
</dbReference>
<dbReference type="InterPro" id="IPR035906">
    <property type="entry name" value="MetI-like_sf"/>
</dbReference>
<accession>A0ABT8D696</accession>
<evidence type="ECO:0000256" key="3">
    <source>
        <dbReference type="ARBA" id="ARBA00022475"/>
    </source>
</evidence>
<feature type="transmembrane region" description="Helical" evidence="7">
    <location>
        <begin position="98"/>
        <end position="121"/>
    </location>
</feature>
<dbReference type="Proteomes" id="UP001243846">
    <property type="component" value="Unassembled WGS sequence"/>
</dbReference>
<keyword evidence="10" id="KW-1185">Reference proteome</keyword>
<keyword evidence="2 7" id="KW-0813">Transport</keyword>
<name>A0ABT8D696_9RHOB</name>
<evidence type="ECO:0000259" key="8">
    <source>
        <dbReference type="PROSITE" id="PS50928"/>
    </source>
</evidence>
<evidence type="ECO:0000313" key="10">
    <source>
        <dbReference type="Proteomes" id="UP001243846"/>
    </source>
</evidence>
<dbReference type="Gene3D" id="1.10.3720.10">
    <property type="entry name" value="MetI-like"/>
    <property type="match status" value="1"/>
</dbReference>
<gene>
    <name evidence="9" type="ORF">QWZ10_05645</name>
</gene>
<evidence type="ECO:0000256" key="4">
    <source>
        <dbReference type="ARBA" id="ARBA00022692"/>
    </source>
</evidence>
<dbReference type="RefSeq" id="WP_377785889.1">
    <property type="nucleotide sequence ID" value="NZ_JBHUOC010000001.1"/>
</dbReference>
<evidence type="ECO:0000256" key="1">
    <source>
        <dbReference type="ARBA" id="ARBA00004651"/>
    </source>
</evidence>
<protein>
    <submittedName>
        <fullName evidence="9">ABC transporter permease</fullName>
    </submittedName>
</protein>
<keyword evidence="5 7" id="KW-1133">Transmembrane helix</keyword>
<dbReference type="Pfam" id="PF19300">
    <property type="entry name" value="BPD_transp_1_N"/>
    <property type="match status" value="1"/>
</dbReference>
<comment type="caution">
    <text evidence="9">The sequence shown here is derived from an EMBL/GenBank/DDBJ whole genome shotgun (WGS) entry which is preliminary data.</text>
</comment>
<dbReference type="PANTHER" id="PTHR43163:SF6">
    <property type="entry name" value="DIPEPTIDE TRANSPORT SYSTEM PERMEASE PROTEIN DPPB-RELATED"/>
    <property type="match status" value="1"/>
</dbReference>
<comment type="similarity">
    <text evidence="7">Belongs to the binding-protein-dependent transport system permease family.</text>
</comment>
<organism evidence="9 10">
    <name type="scientific">Paracoccus cavernae</name>
    <dbReference type="NCBI Taxonomy" id="1571207"/>
    <lineage>
        <taxon>Bacteria</taxon>
        <taxon>Pseudomonadati</taxon>
        <taxon>Pseudomonadota</taxon>
        <taxon>Alphaproteobacteria</taxon>
        <taxon>Rhodobacterales</taxon>
        <taxon>Paracoccaceae</taxon>
        <taxon>Paracoccus</taxon>
    </lineage>
</organism>
<proteinExistence type="inferred from homology"/>
<evidence type="ECO:0000256" key="6">
    <source>
        <dbReference type="ARBA" id="ARBA00023136"/>
    </source>
</evidence>
<dbReference type="EMBL" id="JAUFRC010000001">
    <property type="protein sequence ID" value="MDN3711426.1"/>
    <property type="molecule type" value="Genomic_DNA"/>
</dbReference>
<comment type="subcellular location">
    <subcellularLocation>
        <location evidence="1 7">Cell membrane</location>
        <topology evidence="1 7">Multi-pass membrane protein</topology>
    </subcellularLocation>
</comment>
<evidence type="ECO:0000256" key="2">
    <source>
        <dbReference type="ARBA" id="ARBA00022448"/>
    </source>
</evidence>